<dbReference type="GO" id="GO:0055085">
    <property type="term" value="P:transmembrane transport"/>
    <property type="evidence" value="ECO:0007669"/>
    <property type="project" value="InterPro"/>
</dbReference>
<sequence length="114" mass="12367">SLREQDFVMAAKVAGCPDRDIVVKHLLPSTLSYIIVSLTLAVPQMILAETSLSFLGLGLRAPITSWGVLLREAQNVQSVGLYPWLILPVFAVIVAVLAFNFLGDGLRDAADPYK</sequence>
<evidence type="ECO:0000313" key="7">
    <source>
        <dbReference type="EMBL" id="KKL05634.1"/>
    </source>
</evidence>
<organism evidence="7">
    <name type="scientific">marine sediment metagenome</name>
    <dbReference type="NCBI Taxonomy" id="412755"/>
    <lineage>
        <taxon>unclassified sequences</taxon>
        <taxon>metagenomes</taxon>
        <taxon>ecological metagenomes</taxon>
    </lineage>
</organism>
<evidence type="ECO:0000259" key="6">
    <source>
        <dbReference type="PROSITE" id="PS50928"/>
    </source>
</evidence>
<dbReference type="PANTHER" id="PTHR43839:SF3">
    <property type="entry name" value="OLIGOPEPTIDE ABC TRANSPORTER, PERMEASE PROTEIN"/>
    <property type="match status" value="1"/>
</dbReference>
<dbReference type="Gene3D" id="1.10.3720.10">
    <property type="entry name" value="MetI-like"/>
    <property type="match status" value="1"/>
</dbReference>
<dbReference type="PANTHER" id="PTHR43839">
    <property type="entry name" value="OPPC IN A BINDING PROTEIN-DEPENDENT TRANSPORT SYSTEM"/>
    <property type="match status" value="1"/>
</dbReference>
<keyword evidence="3 5" id="KW-1133">Transmembrane helix</keyword>
<evidence type="ECO:0000256" key="2">
    <source>
        <dbReference type="ARBA" id="ARBA00022692"/>
    </source>
</evidence>
<dbReference type="GO" id="GO:0016020">
    <property type="term" value="C:membrane"/>
    <property type="evidence" value="ECO:0007669"/>
    <property type="project" value="UniProtKB-SubCell"/>
</dbReference>
<protein>
    <recommendedName>
        <fullName evidence="6">ABC transmembrane type-1 domain-containing protein</fullName>
    </recommendedName>
</protein>
<proteinExistence type="predicted"/>
<accession>A0A0F9A7U7</accession>
<evidence type="ECO:0000256" key="3">
    <source>
        <dbReference type="ARBA" id="ARBA00022989"/>
    </source>
</evidence>
<dbReference type="PROSITE" id="PS50928">
    <property type="entry name" value="ABC_TM1"/>
    <property type="match status" value="1"/>
</dbReference>
<evidence type="ECO:0000256" key="5">
    <source>
        <dbReference type="SAM" id="Phobius"/>
    </source>
</evidence>
<reference evidence="7" key="1">
    <citation type="journal article" date="2015" name="Nature">
        <title>Complex archaea that bridge the gap between prokaryotes and eukaryotes.</title>
        <authorList>
            <person name="Spang A."/>
            <person name="Saw J.H."/>
            <person name="Jorgensen S.L."/>
            <person name="Zaremba-Niedzwiedzka K."/>
            <person name="Martijn J."/>
            <person name="Lind A.E."/>
            <person name="van Eijk R."/>
            <person name="Schleper C."/>
            <person name="Guy L."/>
            <person name="Ettema T.J."/>
        </authorList>
    </citation>
    <scope>NUCLEOTIDE SEQUENCE</scope>
</reference>
<comment type="caution">
    <text evidence="7">The sequence shown here is derived from an EMBL/GenBank/DDBJ whole genome shotgun (WGS) entry which is preliminary data.</text>
</comment>
<dbReference type="CDD" id="cd06261">
    <property type="entry name" value="TM_PBP2"/>
    <property type="match status" value="1"/>
</dbReference>
<keyword evidence="4 5" id="KW-0472">Membrane</keyword>
<evidence type="ECO:0000256" key="1">
    <source>
        <dbReference type="ARBA" id="ARBA00004141"/>
    </source>
</evidence>
<keyword evidence="2 5" id="KW-0812">Transmembrane</keyword>
<dbReference type="AlphaFoldDB" id="A0A0F9A7U7"/>
<comment type="subcellular location">
    <subcellularLocation>
        <location evidence="1">Membrane</location>
        <topology evidence="1">Multi-pass membrane protein</topology>
    </subcellularLocation>
</comment>
<feature type="non-terminal residue" evidence="7">
    <location>
        <position position="1"/>
    </location>
</feature>
<dbReference type="EMBL" id="LAZR01044030">
    <property type="protein sequence ID" value="KKL05634.1"/>
    <property type="molecule type" value="Genomic_DNA"/>
</dbReference>
<evidence type="ECO:0000256" key="4">
    <source>
        <dbReference type="ARBA" id="ARBA00023136"/>
    </source>
</evidence>
<feature type="domain" description="ABC transmembrane type-1" evidence="6">
    <location>
        <begin position="1"/>
        <end position="103"/>
    </location>
</feature>
<dbReference type="InterPro" id="IPR035906">
    <property type="entry name" value="MetI-like_sf"/>
</dbReference>
<dbReference type="InterPro" id="IPR000515">
    <property type="entry name" value="MetI-like"/>
</dbReference>
<name>A0A0F9A7U7_9ZZZZ</name>
<feature type="transmembrane region" description="Helical" evidence="5">
    <location>
        <begin position="26"/>
        <end position="46"/>
    </location>
</feature>
<gene>
    <name evidence="7" type="ORF">LCGC14_2604080</name>
</gene>
<dbReference type="SUPFAM" id="SSF161098">
    <property type="entry name" value="MetI-like"/>
    <property type="match status" value="1"/>
</dbReference>
<dbReference type="Pfam" id="PF00528">
    <property type="entry name" value="BPD_transp_1"/>
    <property type="match status" value="1"/>
</dbReference>
<feature type="transmembrane region" description="Helical" evidence="5">
    <location>
        <begin position="81"/>
        <end position="102"/>
    </location>
</feature>